<keyword evidence="3" id="KW-0326">Glycosidase</keyword>
<feature type="region of interest" description="Disordered" evidence="4">
    <location>
        <begin position="633"/>
        <end position="682"/>
    </location>
</feature>
<dbReference type="SUPFAM" id="SSF49785">
    <property type="entry name" value="Galactose-binding domain-like"/>
    <property type="match status" value="1"/>
</dbReference>
<keyword evidence="2" id="KW-0378">Hydrolase</keyword>
<name>A0A428UBM3_9HYPO</name>
<evidence type="ECO:0000313" key="8">
    <source>
        <dbReference type="Proteomes" id="UP000287144"/>
    </source>
</evidence>
<dbReference type="InterPro" id="IPR017853">
    <property type="entry name" value="GH"/>
</dbReference>
<dbReference type="GO" id="GO:0005975">
    <property type="term" value="P:carbohydrate metabolic process"/>
    <property type="evidence" value="ECO:0007669"/>
    <property type="project" value="InterPro"/>
</dbReference>
<evidence type="ECO:0000259" key="5">
    <source>
        <dbReference type="Pfam" id="PF00703"/>
    </source>
</evidence>
<dbReference type="PANTHER" id="PTHR42732:SF2">
    <property type="entry name" value="BETA-MANNOSIDASE"/>
    <property type="match status" value="1"/>
</dbReference>
<dbReference type="InterPro" id="IPR051913">
    <property type="entry name" value="GH2_Domain-Containing"/>
</dbReference>
<evidence type="ECO:0000259" key="6">
    <source>
        <dbReference type="Pfam" id="PF02836"/>
    </source>
</evidence>
<comment type="caution">
    <text evidence="7">The sequence shown here is derived from an EMBL/GenBank/DDBJ whole genome shotgun (WGS) entry which is preliminary data.</text>
</comment>
<feature type="compositionally biased region" description="Basic and acidic residues" evidence="4">
    <location>
        <begin position="644"/>
        <end position="673"/>
    </location>
</feature>
<dbReference type="Proteomes" id="UP000287144">
    <property type="component" value="Unassembled WGS sequence"/>
</dbReference>
<organism evidence="7 8">
    <name type="scientific">Fusarium oligoseptatum</name>
    <dbReference type="NCBI Taxonomy" id="2604345"/>
    <lineage>
        <taxon>Eukaryota</taxon>
        <taxon>Fungi</taxon>
        <taxon>Dikarya</taxon>
        <taxon>Ascomycota</taxon>
        <taxon>Pezizomycotina</taxon>
        <taxon>Sordariomycetes</taxon>
        <taxon>Hypocreomycetidae</taxon>
        <taxon>Hypocreales</taxon>
        <taxon>Nectriaceae</taxon>
        <taxon>Fusarium</taxon>
        <taxon>Fusarium solani species complex</taxon>
    </lineage>
</organism>
<dbReference type="PANTHER" id="PTHR42732">
    <property type="entry name" value="BETA-GALACTOSIDASE"/>
    <property type="match status" value="1"/>
</dbReference>
<dbReference type="AlphaFoldDB" id="A0A428UBM3"/>
<dbReference type="InterPro" id="IPR006102">
    <property type="entry name" value="Ig-like_GH2"/>
</dbReference>
<proteinExistence type="inferred from homology"/>
<feature type="domain" description="Glycoside hydrolase family 2 catalytic" evidence="6">
    <location>
        <begin position="291"/>
        <end position="412"/>
    </location>
</feature>
<feature type="domain" description="Glycoside hydrolase family 2 immunoglobulin-like beta-sandwich" evidence="5">
    <location>
        <begin position="167"/>
        <end position="249"/>
    </location>
</feature>
<dbReference type="GO" id="GO:0004553">
    <property type="term" value="F:hydrolase activity, hydrolyzing O-glycosyl compounds"/>
    <property type="evidence" value="ECO:0007669"/>
    <property type="project" value="InterPro"/>
</dbReference>
<keyword evidence="8" id="KW-1185">Reference proteome</keyword>
<sequence>MRWTIFRLLYWTYKVGTNPWPEYPRPQLRRDAWKSLSGIWTWKPANGEKDVENLPKAGSLEREVLVPSCIESALSGLQILDVRDMWYEKTFDVPEEWKDRRVLLNFESVDYKATVLVFVQDPTDSDIIPIGKQTLKPSHIFYRSCSGIWQQVWIEAVPNDHITQLDVAAGADGKVSVNVHTSQQAKEFFQVTLTEADGSTKASHSGVTNQEFTFTVESPKLWWPDSPALYNFTVTLESGDKVHSYTGFRTISKGKVNGVTRPLLNGEFVFQFGTLDQGFWPDGLYTPPNREAMIYDLRLLKQFGFNAVRKHVDQSRTGSVYQACDQLGLMVIQDMPSLPASRERKPDSKQQAEFKRQLEVIVNQHKNYPSIVTWVIYNEGWGQQVVSPPPEQDLTQLVRQLDRTRLINSVSGWDDHGFGDYHDNHNYAEPQCGTPFYSQPKTPYDPERIGIAAFGTSKKQSPQSKTPTKSTKNLESYNYRASVLFRDIREQTQRFACSGAIYTQTTDVEGEVNGLVTYDRRFLRPQLEKWQDDIQSVYKAAESRGGRKRLSIMSEPMQPSADSIEEGPSQPAPKRTEVSKAPNDDDWQIVTEEDGKPPRFCGTLVTAQGDFSFGKGKKKRTLFAYQVGYANGHTHWSDDEGEAGEVKQEKKGDVGEKEGHGVDKAEKDPEKVDLSGLPMHLT</sequence>
<dbReference type="InterPro" id="IPR036156">
    <property type="entry name" value="Beta-gal/glucu_dom_sf"/>
</dbReference>
<dbReference type="SUPFAM" id="SSF49303">
    <property type="entry name" value="beta-Galactosidase/glucuronidase domain"/>
    <property type="match status" value="1"/>
</dbReference>
<evidence type="ECO:0000256" key="4">
    <source>
        <dbReference type="SAM" id="MobiDB-lite"/>
    </source>
</evidence>
<comment type="similarity">
    <text evidence="1">Belongs to the glycosyl hydrolase 2 family.</text>
</comment>
<dbReference type="SUPFAM" id="SSF51445">
    <property type="entry name" value="(Trans)glycosidases"/>
    <property type="match status" value="1"/>
</dbReference>
<dbReference type="Gene3D" id="2.60.120.260">
    <property type="entry name" value="Galactose-binding domain-like"/>
    <property type="match status" value="1"/>
</dbReference>
<dbReference type="InterPro" id="IPR008979">
    <property type="entry name" value="Galactose-bd-like_sf"/>
</dbReference>
<dbReference type="STRING" id="1325735.A0A428UBM3"/>
<evidence type="ECO:0000256" key="1">
    <source>
        <dbReference type="ARBA" id="ARBA00007401"/>
    </source>
</evidence>
<accession>A0A428UBM3</accession>
<dbReference type="EMBL" id="NKCK01000017">
    <property type="protein sequence ID" value="RSM11674.1"/>
    <property type="molecule type" value="Genomic_DNA"/>
</dbReference>
<evidence type="ECO:0008006" key="9">
    <source>
        <dbReference type="Google" id="ProtNLM"/>
    </source>
</evidence>
<evidence type="ECO:0000256" key="2">
    <source>
        <dbReference type="ARBA" id="ARBA00022801"/>
    </source>
</evidence>
<evidence type="ECO:0000313" key="7">
    <source>
        <dbReference type="EMBL" id="RSM11674.1"/>
    </source>
</evidence>
<gene>
    <name evidence="7" type="ORF">CEP52_002839</name>
</gene>
<dbReference type="InterPro" id="IPR013783">
    <property type="entry name" value="Ig-like_fold"/>
</dbReference>
<dbReference type="Gene3D" id="3.20.20.80">
    <property type="entry name" value="Glycosidases"/>
    <property type="match status" value="1"/>
</dbReference>
<evidence type="ECO:0000256" key="3">
    <source>
        <dbReference type="ARBA" id="ARBA00023295"/>
    </source>
</evidence>
<feature type="region of interest" description="Disordered" evidence="4">
    <location>
        <begin position="545"/>
        <end position="595"/>
    </location>
</feature>
<reference evidence="7 8" key="1">
    <citation type="submission" date="2017-06" db="EMBL/GenBank/DDBJ databases">
        <title>Comparative genomic analysis of Ambrosia Fusariam Clade fungi.</title>
        <authorList>
            <person name="Stajich J.E."/>
            <person name="Carrillo J."/>
            <person name="Kijimoto T."/>
            <person name="Eskalen A."/>
            <person name="O'Donnell K."/>
            <person name="Kasson M."/>
        </authorList>
    </citation>
    <scope>NUCLEOTIDE SEQUENCE [LARGE SCALE GENOMIC DNA]</scope>
    <source>
        <strain evidence="7 8">NRRL62579</strain>
    </source>
</reference>
<dbReference type="Pfam" id="PF02836">
    <property type="entry name" value="Glyco_hydro_2_C"/>
    <property type="match status" value="1"/>
</dbReference>
<protein>
    <recommendedName>
        <fullName evidence="9">Beta-galactosidase</fullName>
    </recommendedName>
</protein>
<dbReference type="InterPro" id="IPR006103">
    <property type="entry name" value="Glyco_hydro_2_cat"/>
</dbReference>
<dbReference type="Pfam" id="PF00703">
    <property type="entry name" value="Glyco_hydro_2"/>
    <property type="match status" value="1"/>
</dbReference>
<dbReference type="Gene3D" id="2.60.40.10">
    <property type="entry name" value="Immunoglobulins"/>
    <property type="match status" value="1"/>
</dbReference>